<sequence>MKPHVLRFMDCLSESCEYFLVQYIRTF</sequence>
<reference evidence="1" key="1">
    <citation type="submission" date="2018-02" db="EMBL/GenBank/DDBJ databases">
        <title>Rhizophora mucronata_Transcriptome.</title>
        <authorList>
            <person name="Meera S.P."/>
            <person name="Sreeshan A."/>
            <person name="Augustine A."/>
        </authorList>
    </citation>
    <scope>NUCLEOTIDE SEQUENCE</scope>
    <source>
        <tissue evidence="1">Leaf</tissue>
    </source>
</reference>
<protein>
    <submittedName>
        <fullName evidence="1">Uncharacterized protein</fullName>
    </submittedName>
</protein>
<proteinExistence type="predicted"/>
<organism evidence="1">
    <name type="scientific">Rhizophora mucronata</name>
    <name type="common">Asiatic mangrove</name>
    <dbReference type="NCBI Taxonomy" id="61149"/>
    <lineage>
        <taxon>Eukaryota</taxon>
        <taxon>Viridiplantae</taxon>
        <taxon>Streptophyta</taxon>
        <taxon>Embryophyta</taxon>
        <taxon>Tracheophyta</taxon>
        <taxon>Spermatophyta</taxon>
        <taxon>Magnoliopsida</taxon>
        <taxon>eudicotyledons</taxon>
        <taxon>Gunneridae</taxon>
        <taxon>Pentapetalae</taxon>
        <taxon>rosids</taxon>
        <taxon>fabids</taxon>
        <taxon>Malpighiales</taxon>
        <taxon>Rhizophoraceae</taxon>
        <taxon>Rhizophora</taxon>
    </lineage>
</organism>
<dbReference type="AlphaFoldDB" id="A0A2P2QAW3"/>
<evidence type="ECO:0000313" key="1">
    <source>
        <dbReference type="EMBL" id="MBX64057.1"/>
    </source>
</evidence>
<accession>A0A2P2QAW3</accession>
<dbReference type="EMBL" id="GGEC01083573">
    <property type="protein sequence ID" value="MBX64057.1"/>
    <property type="molecule type" value="Transcribed_RNA"/>
</dbReference>
<name>A0A2P2QAW3_RHIMU</name>